<sequence length="101" mass="10903">MAKKKIEVGDLVKVSKGEGISVPFQGTVTKLYENAALVEVDENCSPNPIVILNLPNNFMIVRQSLCTAIDSSGKELKAKKGAPKKEAAENSESEELDQKAE</sequence>
<accession>A0AAU9D1A8</accession>
<evidence type="ECO:0008006" key="4">
    <source>
        <dbReference type="Google" id="ProtNLM"/>
    </source>
</evidence>
<feature type="compositionally biased region" description="Basic and acidic residues" evidence="1">
    <location>
        <begin position="77"/>
        <end position="88"/>
    </location>
</feature>
<dbReference type="RefSeq" id="WP_317696304.1">
    <property type="nucleotide sequence ID" value="NZ_AP026801.1"/>
</dbReference>
<gene>
    <name evidence="2" type="ORF">KIMC2_18750</name>
</gene>
<protein>
    <recommendedName>
        <fullName evidence="4">DUF2187 domain-containing protein</fullName>
    </recommendedName>
</protein>
<evidence type="ECO:0000256" key="1">
    <source>
        <dbReference type="SAM" id="MobiDB-lite"/>
    </source>
</evidence>
<dbReference type="EMBL" id="AP026801">
    <property type="protein sequence ID" value="BDR57313.1"/>
    <property type="molecule type" value="Genomic_DNA"/>
</dbReference>
<proteinExistence type="predicted"/>
<organism evidence="2 3">
    <name type="scientific">Xylocopilactobacillus apis</name>
    <dbReference type="NCBI Taxonomy" id="2932183"/>
    <lineage>
        <taxon>Bacteria</taxon>
        <taxon>Bacillati</taxon>
        <taxon>Bacillota</taxon>
        <taxon>Bacilli</taxon>
        <taxon>Lactobacillales</taxon>
        <taxon>Lactobacillaceae</taxon>
        <taxon>Xylocopilactobacillus</taxon>
    </lineage>
</organism>
<dbReference type="Proteomes" id="UP001321804">
    <property type="component" value="Chromosome"/>
</dbReference>
<dbReference type="KEGG" id="xak:KIMC2_18750"/>
<dbReference type="AlphaFoldDB" id="A0AAU9D1A8"/>
<feature type="region of interest" description="Disordered" evidence="1">
    <location>
        <begin position="77"/>
        <end position="101"/>
    </location>
</feature>
<name>A0AAU9D1A8_9LACO</name>
<keyword evidence="3" id="KW-1185">Reference proteome</keyword>
<reference evidence="2 3" key="1">
    <citation type="journal article" date="2023" name="Microbiol. Spectr.">
        <title>Symbiosis of Carpenter Bees with Uncharacterized Lactic Acid Bacteria Showing NAD Auxotrophy.</title>
        <authorList>
            <person name="Kawasaki S."/>
            <person name="Ozawa K."/>
            <person name="Mori T."/>
            <person name="Yamamoto A."/>
            <person name="Ito M."/>
            <person name="Ohkuma M."/>
            <person name="Sakamoto M."/>
            <person name="Matsutani M."/>
        </authorList>
    </citation>
    <scope>NUCLEOTIDE SEQUENCE [LARGE SCALE GENOMIC DNA]</scope>
    <source>
        <strain evidence="2 3">KimC2</strain>
    </source>
</reference>
<evidence type="ECO:0000313" key="2">
    <source>
        <dbReference type="EMBL" id="BDR57313.1"/>
    </source>
</evidence>
<evidence type="ECO:0000313" key="3">
    <source>
        <dbReference type="Proteomes" id="UP001321804"/>
    </source>
</evidence>